<dbReference type="PANTHER" id="PTHR10566">
    <property type="entry name" value="CHAPERONE-ACTIVITY OF BC1 COMPLEX CABC1 -RELATED"/>
    <property type="match status" value="1"/>
</dbReference>
<dbReference type="Pfam" id="PF03109">
    <property type="entry name" value="ABC1"/>
    <property type="match status" value="1"/>
</dbReference>
<keyword evidence="2" id="KW-0472">Membrane</keyword>
<reference evidence="4" key="1">
    <citation type="submission" date="2023-08" db="EMBL/GenBank/DDBJ databases">
        <title>A de novo genome assembly of Solanum verrucosum Schlechtendal, a Mexican diploid species geographically isolated from the other diploid A-genome species in potato relatives.</title>
        <authorList>
            <person name="Hosaka K."/>
        </authorList>
    </citation>
    <scope>NUCLEOTIDE SEQUENCE</scope>
    <source>
        <tissue evidence="4">Young leaves</tissue>
    </source>
</reference>
<dbReference type="AlphaFoldDB" id="A0AAF0UBD6"/>
<evidence type="ECO:0000256" key="1">
    <source>
        <dbReference type="ARBA" id="ARBA00009670"/>
    </source>
</evidence>
<dbReference type="SUPFAM" id="SSF56112">
    <property type="entry name" value="Protein kinase-like (PK-like)"/>
    <property type="match status" value="1"/>
</dbReference>
<evidence type="ECO:0000313" key="5">
    <source>
        <dbReference type="Proteomes" id="UP001234989"/>
    </source>
</evidence>
<name>A0AAF0UBD6_SOLVR</name>
<comment type="similarity">
    <text evidence="1">Belongs to the protein kinase superfamily. ADCK protein kinase family.</text>
</comment>
<dbReference type="CDD" id="cd05121">
    <property type="entry name" value="ABC1_ADCK3-like"/>
    <property type="match status" value="1"/>
</dbReference>
<feature type="transmembrane region" description="Helical" evidence="2">
    <location>
        <begin position="124"/>
        <end position="144"/>
    </location>
</feature>
<dbReference type="PANTHER" id="PTHR10566:SF124">
    <property type="entry name" value="PROTEIN KINASE SUPERFAMILY PROTEIN"/>
    <property type="match status" value="1"/>
</dbReference>
<keyword evidence="2" id="KW-0812">Transmembrane</keyword>
<keyword evidence="5" id="KW-1185">Reference proteome</keyword>
<dbReference type="InterPro" id="IPR004147">
    <property type="entry name" value="ABC1_dom"/>
</dbReference>
<dbReference type="InterPro" id="IPR050154">
    <property type="entry name" value="UbiB_kinase"/>
</dbReference>
<organism evidence="4 5">
    <name type="scientific">Solanum verrucosum</name>
    <dbReference type="NCBI Taxonomy" id="315347"/>
    <lineage>
        <taxon>Eukaryota</taxon>
        <taxon>Viridiplantae</taxon>
        <taxon>Streptophyta</taxon>
        <taxon>Embryophyta</taxon>
        <taxon>Tracheophyta</taxon>
        <taxon>Spermatophyta</taxon>
        <taxon>Magnoliopsida</taxon>
        <taxon>eudicotyledons</taxon>
        <taxon>Gunneridae</taxon>
        <taxon>Pentapetalae</taxon>
        <taxon>asterids</taxon>
        <taxon>lamiids</taxon>
        <taxon>Solanales</taxon>
        <taxon>Solanaceae</taxon>
        <taxon>Solanoideae</taxon>
        <taxon>Solaneae</taxon>
        <taxon>Solanum</taxon>
    </lineage>
</organism>
<proteinExistence type="inferred from homology"/>
<gene>
    <name evidence="4" type="ORF">MTR67_036325</name>
</gene>
<feature type="domain" description="ABC1 atypical kinase-like" evidence="3">
    <location>
        <begin position="176"/>
        <end position="423"/>
    </location>
</feature>
<sequence length="768" mass="87000">MRSTISCLNRRRLAVLSPTLRFGCSFETSWCEYSSSRFPEVIPAGNHGNFVSTPKYGIFSSQGINELMRIWCSFSTGFSSVHGERPTAEYARLRKESLESEFGHALTYKSKSLSSLYRFGPFMALYRAAIISFYVLKLTVWRLFVHDLRRRAVKLGQALSTRPDILPKVYCQELAKLQDQIPPFPTHLARRSIESQLGVRVSQVFADISKEPIAAASLGQVYKAHLHSGELVAVKVQRPHMSHLLTLDAMLFHMIGGQLKRFAKARKDLLVAVNEMVRHMFEEIDYILEAQNAERFASLYACSSKEKTVPGSAVTDNVGCQKTVGIKVPKIYWNFTRKEVLTMEWIDGIKLTDESRMRKANLNRRRLVDQGLYCSLRQLLEVGFFHADPHPGNLVATEDGSLAYFDFGMMGDIPRHYRVGLIKVGKEGKELIKSVVLGTLKLVGSHKEIQMHELDKCCALQLVHFVNRDSLGLANDFLSLGFLPDGVDIQSVSEALRTSFGDGTRQSQDFQGIMNQLYDVMYDFNFSLPPDYALVIRALGSLEGTAKALDPDFKVVESAYPFVIGRLLVDPTPDMRRILRELLIRNDGSMRWNRLERLIAAISQQASETEGETQESYSDPLGSFDIRAVVSATEDLFQFILSDKGSRVRVFLVRDIVKAADVFYQDEFLNNLLDEKLRVRRLFGYEEHGILVRVVSGFHSLGRAVKLAPDLWSAMLIRLVVKPEFQKFACDISSALISHFKYHLPVSFWMGISRLLHSVVDKDEDEVM</sequence>
<protein>
    <recommendedName>
        <fullName evidence="3">ABC1 atypical kinase-like domain-containing protein</fullName>
    </recommendedName>
</protein>
<evidence type="ECO:0000259" key="3">
    <source>
        <dbReference type="Pfam" id="PF03109"/>
    </source>
</evidence>
<dbReference type="EMBL" id="CP133619">
    <property type="protein sequence ID" value="WMV42940.1"/>
    <property type="molecule type" value="Genomic_DNA"/>
</dbReference>
<keyword evidence="2" id="KW-1133">Transmembrane helix</keyword>
<evidence type="ECO:0000313" key="4">
    <source>
        <dbReference type="EMBL" id="WMV42940.1"/>
    </source>
</evidence>
<dbReference type="InterPro" id="IPR011009">
    <property type="entry name" value="Kinase-like_dom_sf"/>
</dbReference>
<evidence type="ECO:0000256" key="2">
    <source>
        <dbReference type="SAM" id="Phobius"/>
    </source>
</evidence>
<dbReference type="Proteomes" id="UP001234989">
    <property type="component" value="Chromosome 8"/>
</dbReference>
<accession>A0AAF0UBD6</accession>